<evidence type="ECO:0000256" key="3">
    <source>
        <dbReference type="ARBA" id="ARBA00029440"/>
    </source>
</evidence>
<protein>
    <submittedName>
        <fullName evidence="5">Prephenate dehydrogenase/arogenate dehydrogenase family protein</fullName>
    </submittedName>
</protein>
<dbReference type="SUPFAM" id="SSF51735">
    <property type="entry name" value="NAD(P)-binding Rossmann-fold domains"/>
    <property type="match status" value="1"/>
</dbReference>
<proteinExistence type="inferred from homology"/>
<feature type="domain" description="Prephenate/arogenate dehydrogenase" evidence="4">
    <location>
        <begin position="1"/>
        <end position="271"/>
    </location>
</feature>
<keyword evidence="6" id="KW-1185">Reference proteome</keyword>
<comment type="pathway">
    <text evidence="3">Amino-acid biosynthesis.</text>
</comment>
<dbReference type="InterPro" id="IPR050812">
    <property type="entry name" value="Preph/Arog_dehydrog"/>
</dbReference>
<gene>
    <name evidence="5" type="ORF">FYJ71_00545</name>
</gene>
<dbReference type="GO" id="GO:0004665">
    <property type="term" value="F:prephenate dehydrogenase (NADP+) activity"/>
    <property type="evidence" value="ECO:0007669"/>
    <property type="project" value="InterPro"/>
</dbReference>
<accession>A0A6N7WZT4</accession>
<dbReference type="RefSeq" id="WP_154536907.1">
    <property type="nucleotide sequence ID" value="NZ_VUNE01000001.1"/>
</dbReference>
<evidence type="ECO:0000313" key="5">
    <source>
        <dbReference type="EMBL" id="MST61471.1"/>
    </source>
</evidence>
<dbReference type="PANTHER" id="PTHR21363:SF0">
    <property type="entry name" value="PREPHENATE DEHYDROGENASE [NADP(+)]"/>
    <property type="match status" value="1"/>
</dbReference>
<sequence>MNIGIIGLGLIGGSFAKSLKKNTNHMVFGFDIDGQSVDLALKDKSIDFKLDTDDLHNIDLVILALRPKDALRFVKENKNIRGWVMDLCGVKKNISKELENLSSRNNFEYIGAHPMAGREIGGYTSSLDDLFEGASIILTKRNIPNEILDILSEMGFSLQYCDADTHDRMIAYTSQLSHIVSNAFVKSKVALKHNGFSADSLKDLTRVAMLDESMWTELLLENDYIKDELDFLIDELKKYSDLLEKRDEKGLELLLREGKERRILMYPGGVK</sequence>
<dbReference type="Gene3D" id="3.40.50.720">
    <property type="entry name" value="NAD(P)-binding Rossmann-like Domain"/>
    <property type="match status" value="1"/>
</dbReference>
<comment type="caution">
    <text evidence="5">The sequence shown here is derived from an EMBL/GenBank/DDBJ whole genome shotgun (WGS) entry which is preliminary data.</text>
</comment>
<dbReference type="GO" id="GO:0008977">
    <property type="term" value="F:prephenate dehydrogenase (NAD+) activity"/>
    <property type="evidence" value="ECO:0007669"/>
    <property type="project" value="InterPro"/>
</dbReference>
<dbReference type="PANTHER" id="PTHR21363">
    <property type="entry name" value="PREPHENATE DEHYDROGENASE"/>
    <property type="match status" value="1"/>
</dbReference>
<dbReference type="AlphaFoldDB" id="A0A6N7WZT4"/>
<dbReference type="GO" id="GO:0070403">
    <property type="term" value="F:NAD+ binding"/>
    <property type="evidence" value="ECO:0007669"/>
    <property type="project" value="InterPro"/>
</dbReference>
<dbReference type="Pfam" id="PF02153">
    <property type="entry name" value="PDH_N"/>
    <property type="match status" value="1"/>
</dbReference>
<dbReference type="InterPro" id="IPR046825">
    <property type="entry name" value="PDH_C"/>
</dbReference>
<evidence type="ECO:0000313" key="6">
    <source>
        <dbReference type="Proteomes" id="UP000440713"/>
    </source>
</evidence>
<keyword evidence="2" id="KW-0560">Oxidoreductase</keyword>
<evidence type="ECO:0000256" key="2">
    <source>
        <dbReference type="ARBA" id="ARBA00023002"/>
    </source>
</evidence>
<dbReference type="InterPro" id="IPR003099">
    <property type="entry name" value="Prephen_DH"/>
</dbReference>
<dbReference type="EMBL" id="VUNE01000001">
    <property type="protein sequence ID" value="MST61471.1"/>
    <property type="molecule type" value="Genomic_DNA"/>
</dbReference>
<name>A0A6N7WZT4_9FIRM</name>
<dbReference type="InterPro" id="IPR008927">
    <property type="entry name" value="6-PGluconate_DH-like_C_sf"/>
</dbReference>
<evidence type="ECO:0000259" key="4">
    <source>
        <dbReference type="PROSITE" id="PS51176"/>
    </source>
</evidence>
<dbReference type="Proteomes" id="UP000440713">
    <property type="component" value="Unassembled WGS sequence"/>
</dbReference>
<dbReference type="SUPFAM" id="SSF48179">
    <property type="entry name" value="6-phosphogluconate dehydrogenase C-terminal domain-like"/>
    <property type="match status" value="1"/>
</dbReference>
<dbReference type="InterPro" id="IPR036291">
    <property type="entry name" value="NAD(P)-bd_dom_sf"/>
</dbReference>
<dbReference type="InterPro" id="IPR046826">
    <property type="entry name" value="PDH_N"/>
</dbReference>
<comment type="similarity">
    <text evidence="1">Belongs to the prephenate/arogenate dehydrogenase family.</text>
</comment>
<dbReference type="Pfam" id="PF20463">
    <property type="entry name" value="PDH_C"/>
    <property type="match status" value="1"/>
</dbReference>
<evidence type="ECO:0000256" key="1">
    <source>
        <dbReference type="ARBA" id="ARBA00007964"/>
    </source>
</evidence>
<dbReference type="GO" id="GO:0006571">
    <property type="term" value="P:tyrosine biosynthetic process"/>
    <property type="evidence" value="ECO:0007669"/>
    <property type="project" value="InterPro"/>
</dbReference>
<reference evidence="5 6" key="1">
    <citation type="submission" date="2019-08" db="EMBL/GenBank/DDBJ databases">
        <title>In-depth cultivation of the pig gut microbiome towards novel bacterial diversity and tailored functional studies.</title>
        <authorList>
            <person name="Wylensek D."/>
            <person name="Hitch T.C.A."/>
            <person name="Clavel T."/>
        </authorList>
    </citation>
    <scope>NUCLEOTIDE SEQUENCE [LARGE SCALE GENOMIC DNA]</scope>
    <source>
        <strain evidence="5 6">WCA-SAB-591-4A-A</strain>
    </source>
</reference>
<dbReference type="PROSITE" id="PS51176">
    <property type="entry name" value="PDH_ADH"/>
    <property type="match status" value="1"/>
</dbReference>
<dbReference type="Gene3D" id="1.10.3660.10">
    <property type="entry name" value="6-phosphogluconate dehydrogenase C-terminal like domain"/>
    <property type="match status" value="1"/>
</dbReference>
<organism evidence="5 6">
    <name type="scientific">Peptostreptococcus porci</name>
    <dbReference type="NCBI Taxonomy" id="2652282"/>
    <lineage>
        <taxon>Bacteria</taxon>
        <taxon>Bacillati</taxon>
        <taxon>Bacillota</taxon>
        <taxon>Clostridia</taxon>
        <taxon>Peptostreptococcales</taxon>
        <taxon>Peptostreptococcaceae</taxon>
        <taxon>Peptostreptococcus</taxon>
    </lineage>
</organism>